<feature type="compositionally biased region" description="Basic and acidic residues" evidence="1">
    <location>
        <begin position="464"/>
        <end position="474"/>
    </location>
</feature>
<feature type="region of interest" description="Disordered" evidence="1">
    <location>
        <begin position="825"/>
        <end position="850"/>
    </location>
</feature>
<feature type="domain" description="Retrotransposon gag" evidence="2">
    <location>
        <begin position="683"/>
        <end position="774"/>
    </location>
</feature>
<feature type="compositionally biased region" description="Basic and acidic residues" evidence="1">
    <location>
        <begin position="993"/>
        <end position="1009"/>
    </location>
</feature>
<evidence type="ECO:0000313" key="4">
    <source>
        <dbReference type="Proteomes" id="UP000826271"/>
    </source>
</evidence>
<feature type="compositionally biased region" description="Basic residues" evidence="1">
    <location>
        <begin position="935"/>
        <end position="965"/>
    </location>
</feature>
<dbReference type="EMBL" id="WHWC01000002">
    <property type="protein sequence ID" value="KAG8387512.1"/>
    <property type="molecule type" value="Genomic_DNA"/>
</dbReference>
<dbReference type="PANTHER" id="PTHR33223">
    <property type="entry name" value="CCHC-TYPE DOMAIN-CONTAINING PROTEIN"/>
    <property type="match status" value="1"/>
</dbReference>
<sequence length="1818" mass="207303">MVIHKQESIAKTWKDALLTPPVSCNTIHVAKPKQVWVKKSTSPKFQGPNIVETSPQPRGMKNVALNTNGFNKKEKWVMSQELPYPFSMVNRPWALKDQHGNEKMSPPWGRAQFSSAFEPGVQSPKGKYAYRGKGTPTLGHKETIVVRPNSYGLTTKEGSQTNMRRVKRYPQQNGLQKNPRHDLAPKPVGHRRSQVYLSRGEMNSQHREFHIPPRKAMNPQPLGRRGPKPSRPIKGVKVGKHHEPNIKLAMDKTKQEVVKNPPMLQINQPCHIGQIKVLYKASPAKKPLYSEKNKRGDTKRDLSPIPILTAKSNKGTPYRKYDIRQGRETNKLPILKDGRVLPKARRGYKPLTREVDMTISTRSKATTSSNPAEQTNATVLAAATNKSLESGEIRQSPVFQLEGNKGHNPRPRTKNNKPKKNVEGLLNSSSYLNGEEPSKRTNLPRDPLVSTKTMMNEISNPLFKEGDTSEKEEVASSSSSSSRSIESTPEQARRNNDEVATLKAQIAQQDRQMTLLMAQVEGLVTQLSRTTTNPQILEPNSTRPRSIHKKLKGSKPVTPPQTWIGANAQVGYNTQSYGNPYSDPYKANPLQIPIMEGSLDPSLLAYVDDLIKREIKRNEDGMTHNLKIVTKPYPSWVDKVPFPPGFTQPEFRRFDGKGNPREHVAHFIARLAQLGENKLLWLQLFVQSLEGPAFVWYSNLPEGSIPDWDSLIREFYNQFSNTERRVGVAELIETKQRDNESVSDFIARWQALTFRCQQKFTQAEMVRMCLNNLKHELSVHLMPQTFDGFNDLCTKAHDLETHMGKRRVRPRANEKVETAVVETKKKSPINIGKPKRGDTKVNMSGGSRPSFKERMEKKFSFPDEILKDLFEELKDQGLIDLLEAKRPGEVGKTDNPSIDSTEDYLQDESQSSDDEWILFESKGAKKRREWGSKLATRKSPRLAPKKSRRPKITKDKKKKKKKSKRVEKLDSNDVLVQPPRFPITLNDYIPSEYRTDSEEGDHEKETSSHNDKDVIASCLTINVISDDESNEWDNTEDQVSNVNTCKDESCDVNDNHCLSCNVITIDVDFGRRNVDVSMTAFDQAKSVINVQEANPSKAKICIDLANGLDDPNRVIIPRNGIIKSPYPEWVEQVAYPPGYVIPNFFPYRGAGCPRKHLVLFLASCGNSAESQALLLRQFPLSLEHIALEWYLHLLPNSISDWDTLADKFYRTFYIPSPLQEIFNDWEEPDNVSVENYYLMGDSIEDEVETALELKDMATFMPREMRELFIEEQPKYRRDPQFLRQKAIGQRLKHQSLQNNEELIDEDESSVSSCNMVQIKDNDSLDIIEESNFLRGRRRLIDVPITGEDETPLIKSSESKEEKVKYDILAHLKRIPASLSIYDALTMSDELRKSLIYALAKPEDFRNDLHPKLVENATSPGLTQVPIMVTFTEEDKMVKDYIHNRPLYITGQVNNVKISRILIDGGSAVNILPRKMLSILGVHPSKLRASNVVVQGFNQSEQRPLGKITLRTKFDVIEENTEFLVIEADTSYNALLGRLWYHANGVVPSTYHQCLKFSLGKDKDGNEKEGCIIADNAPFSKEESYYADARYYNIPKHQKKDDKKKEEVENRKTSKCLFRYVPKSQRLPEDGGLRPTNLVRTLKNDYSFTLKRTDCSHVENSNQFIVPRKGDKPIRFYTPIDEGYSNLDGPESSSKEGLDIKEAEYNPKMMQMFHKMGLKREEADSPEQRPLFDKIMSNEHRIALLTGNKLKTNRQGVGFKDRCSSKKESINLTSVVKMRQKQSIFLHTKFKFVPILDKTKSYPEVWLQLYICLSAKPPL</sequence>
<dbReference type="InterPro" id="IPR021109">
    <property type="entry name" value="Peptidase_aspartic_dom_sf"/>
</dbReference>
<feature type="compositionally biased region" description="Polar residues" evidence="1">
    <location>
        <begin position="450"/>
        <end position="459"/>
    </location>
</feature>
<keyword evidence="4" id="KW-1185">Reference proteome</keyword>
<feature type="region of interest" description="Disordered" evidence="1">
    <location>
        <begin position="534"/>
        <end position="562"/>
    </location>
</feature>
<feature type="compositionally biased region" description="Acidic residues" evidence="1">
    <location>
        <begin position="900"/>
        <end position="909"/>
    </location>
</feature>
<gene>
    <name evidence="3" type="ORF">BUALT_Bualt02G0028800</name>
</gene>
<feature type="region of interest" description="Disordered" evidence="1">
    <location>
        <begin position="212"/>
        <end position="243"/>
    </location>
</feature>
<dbReference type="Gene3D" id="2.40.70.10">
    <property type="entry name" value="Acid Proteases"/>
    <property type="match status" value="1"/>
</dbReference>
<feature type="region of interest" description="Disordered" evidence="1">
    <location>
        <begin position="929"/>
        <end position="973"/>
    </location>
</feature>
<dbReference type="InterPro" id="IPR005162">
    <property type="entry name" value="Retrotrans_gag_dom"/>
</dbReference>
<evidence type="ECO:0000259" key="2">
    <source>
        <dbReference type="Pfam" id="PF03732"/>
    </source>
</evidence>
<dbReference type="CDD" id="cd00303">
    <property type="entry name" value="retropepsin_like"/>
    <property type="match status" value="1"/>
</dbReference>
<accession>A0AAV6Y5G1</accession>
<feature type="compositionally biased region" description="Basic residues" evidence="1">
    <location>
        <begin position="407"/>
        <end position="419"/>
    </location>
</feature>
<feature type="compositionally biased region" description="Polar residues" evidence="1">
    <location>
        <begin position="534"/>
        <end position="544"/>
    </location>
</feature>
<evidence type="ECO:0000313" key="3">
    <source>
        <dbReference type="EMBL" id="KAG8387512.1"/>
    </source>
</evidence>
<name>A0AAV6Y5G1_9LAMI</name>
<proteinExistence type="predicted"/>
<feature type="region of interest" description="Disordered" evidence="1">
    <location>
        <begin position="888"/>
        <end position="909"/>
    </location>
</feature>
<reference evidence="3" key="1">
    <citation type="submission" date="2019-10" db="EMBL/GenBank/DDBJ databases">
        <authorList>
            <person name="Zhang R."/>
            <person name="Pan Y."/>
            <person name="Wang J."/>
            <person name="Ma R."/>
            <person name="Yu S."/>
        </authorList>
    </citation>
    <scope>NUCLEOTIDE SEQUENCE</scope>
    <source>
        <strain evidence="3">LA-IB0</strain>
        <tissue evidence="3">Leaf</tissue>
    </source>
</reference>
<dbReference type="Proteomes" id="UP000826271">
    <property type="component" value="Unassembled WGS sequence"/>
</dbReference>
<feature type="compositionally biased region" description="Low complexity" evidence="1">
    <location>
        <begin position="475"/>
        <end position="490"/>
    </location>
</feature>
<feature type="region of interest" description="Disordered" evidence="1">
    <location>
        <begin position="386"/>
        <end position="499"/>
    </location>
</feature>
<feature type="region of interest" description="Disordered" evidence="1">
    <location>
        <begin position="986"/>
        <end position="1009"/>
    </location>
</feature>
<evidence type="ECO:0000256" key="1">
    <source>
        <dbReference type="SAM" id="MobiDB-lite"/>
    </source>
</evidence>
<dbReference type="Pfam" id="PF03732">
    <property type="entry name" value="Retrotrans_gag"/>
    <property type="match status" value="1"/>
</dbReference>
<dbReference type="PANTHER" id="PTHR33223:SF8">
    <property type="entry name" value="OS04G0172440 PROTEIN"/>
    <property type="match status" value="1"/>
</dbReference>
<comment type="caution">
    <text evidence="3">The sequence shown here is derived from an EMBL/GenBank/DDBJ whole genome shotgun (WGS) entry which is preliminary data.</text>
</comment>
<feature type="region of interest" description="Disordered" evidence="1">
    <location>
        <begin position="40"/>
        <end position="60"/>
    </location>
</feature>
<organism evidence="3 4">
    <name type="scientific">Buddleja alternifolia</name>
    <dbReference type="NCBI Taxonomy" id="168488"/>
    <lineage>
        <taxon>Eukaryota</taxon>
        <taxon>Viridiplantae</taxon>
        <taxon>Streptophyta</taxon>
        <taxon>Embryophyta</taxon>
        <taxon>Tracheophyta</taxon>
        <taxon>Spermatophyta</taxon>
        <taxon>Magnoliopsida</taxon>
        <taxon>eudicotyledons</taxon>
        <taxon>Gunneridae</taxon>
        <taxon>Pentapetalae</taxon>
        <taxon>asterids</taxon>
        <taxon>lamiids</taxon>
        <taxon>Lamiales</taxon>
        <taxon>Scrophulariaceae</taxon>
        <taxon>Buddlejeae</taxon>
        <taxon>Buddleja</taxon>
    </lineage>
</organism>
<protein>
    <recommendedName>
        <fullName evidence="2">Retrotransposon gag domain-containing protein</fullName>
    </recommendedName>
</protein>